<evidence type="ECO:0000313" key="1">
    <source>
        <dbReference type="EMBL" id="MDT7520563.1"/>
    </source>
</evidence>
<dbReference type="RefSeq" id="WP_313876286.1">
    <property type="nucleotide sequence ID" value="NZ_JAVBIK010000003.1"/>
</dbReference>
<proteinExistence type="predicted"/>
<dbReference type="EMBL" id="JAVBIK010000003">
    <property type="protein sequence ID" value="MDT7520563.1"/>
    <property type="molecule type" value="Genomic_DNA"/>
</dbReference>
<organism evidence="1 2">
    <name type="scientific">Rhodoferax potami</name>
    <dbReference type="NCBI Taxonomy" id="3068338"/>
    <lineage>
        <taxon>Bacteria</taxon>
        <taxon>Pseudomonadati</taxon>
        <taxon>Pseudomonadota</taxon>
        <taxon>Betaproteobacteria</taxon>
        <taxon>Burkholderiales</taxon>
        <taxon>Comamonadaceae</taxon>
        <taxon>Rhodoferax</taxon>
    </lineage>
</organism>
<evidence type="ECO:0000313" key="2">
    <source>
        <dbReference type="Proteomes" id="UP001321700"/>
    </source>
</evidence>
<sequence length="101" mass="11353">MTTFAKESEFEAAVILELRQRGWGDAPVLKNPSEADLLANWKRILFENNRGQDRLNEVPLTDGEMQQVMEQITALRTPLKLNGFINGKTVAITRDNPADAL</sequence>
<keyword evidence="2" id="KW-1185">Reference proteome</keyword>
<accession>A0ABU3KSU2</accession>
<protein>
    <submittedName>
        <fullName evidence="1">Uncharacterized protein</fullName>
    </submittedName>
</protein>
<comment type="caution">
    <text evidence="1">The sequence shown here is derived from an EMBL/GenBank/DDBJ whole genome shotgun (WGS) entry which is preliminary data.</text>
</comment>
<gene>
    <name evidence="1" type="ORF">RAE19_17960</name>
</gene>
<dbReference type="Proteomes" id="UP001321700">
    <property type="component" value="Unassembled WGS sequence"/>
</dbReference>
<reference evidence="1 2" key="1">
    <citation type="submission" date="2023-08" db="EMBL/GenBank/DDBJ databases">
        <title>Rhodoferax potami sp. nov. and Rhodoferax mekongensis sp. nov., isolated from the Mekong River in Thailand.</title>
        <authorList>
            <person name="Kitikhun S."/>
            <person name="Charoenyingcharoen P."/>
            <person name="Siriarchawattana P."/>
            <person name="Likhitrattanapisal S."/>
            <person name="Nilsakha T."/>
            <person name="Chanpet A."/>
            <person name="Rattanawaree P."/>
            <person name="Ingsriswang S."/>
        </authorList>
    </citation>
    <scope>NUCLEOTIDE SEQUENCE [LARGE SCALE GENOMIC DNA]</scope>
    <source>
        <strain evidence="1 2">TBRC 17660</strain>
    </source>
</reference>
<name>A0ABU3KSU2_9BURK</name>